<name>A0A6G0SXN2_APHGL</name>
<dbReference type="Proteomes" id="UP000475862">
    <property type="component" value="Unassembled WGS sequence"/>
</dbReference>
<protein>
    <submittedName>
        <fullName evidence="1">Uncharacterized protein</fullName>
    </submittedName>
</protein>
<accession>A0A6G0SXN2</accession>
<sequence>MFSKNSKLSNTQSTLKSDTNVVGQSNDRIVLNETKDLITVEKVYSSLSNDMFDDKCNVEPNEANALVDTSLETISNVTNLIIADKIDSSVSNDSIEIYSILADETSDVGHHEQLSIVIRYFDDQMNRPVETFLDLVRLVSVNAESIFTAISWSSIIAVCFDGASTMSGNIGGVQRKFKEMNANILYVHCYAHCLNLSLIDSITNNTRSVQFLNSFIEGSPTRHAIFENIAKEHGSNLQTLKSCSTTRWACRSEAVNAIKHNYRALLKALDEITKNSLLPDVKMKGLGLKSQIKSFNFIFCMNMMQPILQLVLKVSSSLQTPKLDLLSAVKHIQSLKSSLISMRNSYDEFELIFKKRQKMKISKKIDNATQTQHIFKTKFDEMRVNVYNTTLDTLINELDLRFKQETLDIINIIEFDLLNKYFHISKESLISEITLLKQLEDTPKGLWKSTP</sequence>
<dbReference type="SUPFAM" id="SSF53098">
    <property type="entry name" value="Ribonuclease H-like"/>
    <property type="match status" value="1"/>
</dbReference>
<gene>
    <name evidence="1" type="ORF">AGLY_017176</name>
</gene>
<dbReference type="OrthoDB" id="6621481at2759"/>
<keyword evidence="2" id="KW-1185">Reference proteome</keyword>
<evidence type="ECO:0000313" key="1">
    <source>
        <dbReference type="EMBL" id="KAE9522417.1"/>
    </source>
</evidence>
<dbReference type="AlphaFoldDB" id="A0A6G0SXN2"/>
<comment type="caution">
    <text evidence="1">The sequence shown here is derived from an EMBL/GenBank/DDBJ whole genome shotgun (WGS) entry which is preliminary data.</text>
</comment>
<reference evidence="1 2" key="1">
    <citation type="submission" date="2019-08" db="EMBL/GenBank/DDBJ databases">
        <title>The genome of the soybean aphid Biotype 1, its phylome, world population structure and adaptation to the North American continent.</title>
        <authorList>
            <person name="Giordano R."/>
            <person name="Donthu R.K."/>
            <person name="Hernandez A.G."/>
            <person name="Wright C.L."/>
            <person name="Zimin A.V."/>
        </authorList>
    </citation>
    <scope>NUCLEOTIDE SEQUENCE [LARGE SCALE GENOMIC DNA]</scope>
    <source>
        <tissue evidence="1">Whole aphids</tissue>
    </source>
</reference>
<dbReference type="EMBL" id="VYZN01001214">
    <property type="protein sequence ID" value="KAE9522417.1"/>
    <property type="molecule type" value="Genomic_DNA"/>
</dbReference>
<evidence type="ECO:0000313" key="2">
    <source>
        <dbReference type="Proteomes" id="UP000475862"/>
    </source>
</evidence>
<dbReference type="PANTHER" id="PTHR46880">
    <property type="entry name" value="RAS-ASSOCIATING DOMAIN-CONTAINING PROTEIN"/>
    <property type="match status" value="1"/>
</dbReference>
<dbReference type="PANTHER" id="PTHR46880:SF5">
    <property type="entry name" value="DUF4371 DOMAIN-CONTAINING PROTEIN"/>
    <property type="match status" value="1"/>
</dbReference>
<proteinExistence type="predicted"/>
<dbReference type="InterPro" id="IPR012337">
    <property type="entry name" value="RNaseH-like_sf"/>
</dbReference>
<organism evidence="1 2">
    <name type="scientific">Aphis glycines</name>
    <name type="common">Soybean aphid</name>
    <dbReference type="NCBI Taxonomy" id="307491"/>
    <lineage>
        <taxon>Eukaryota</taxon>
        <taxon>Metazoa</taxon>
        <taxon>Ecdysozoa</taxon>
        <taxon>Arthropoda</taxon>
        <taxon>Hexapoda</taxon>
        <taxon>Insecta</taxon>
        <taxon>Pterygota</taxon>
        <taxon>Neoptera</taxon>
        <taxon>Paraneoptera</taxon>
        <taxon>Hemiptera</taxon>
        <taxon>Sternorrhyncha</taxon>
        <taxon>Aphidomorpha</taxon>
        <taxon>Aphidoidea</taxon>
        <taxon>Aphididae</taxon>
        <taxon>Aphidini</taxon>
        <taxon>Aphis</taxon>
        <taxon>Aphis</taxon>
    </lineage>
</organism>